<dbReference type="Gene3D" id="3.40.50.300">
    <property type="entry name" value="P-loop containing nucleotide triphosphate hydrolases"/>
    <property type="match status" value="2"/>
</dbReference>
<dbReference type="SUPFAM" id="SSF89550">
    <property type="entry name" value="PHP domain-like"/>
    <property type="match status" value="1"/>
</dbReference>
<sequence>MDKEFEIFKNGSTWLRADFHLHTKADKEFVYRGEDNSFVSDYVNKLSEEKIGVAAITNHNKFDFNEYKALAKKSRKQEIYLLPGVELSVNDGANGIHCLMIFNPIEWLENGTDYINSFINQTFAGKHNYENENGRSNDSLIETIKKLDAFEKDYFIIMAHIEANSGFYKELNGGRITELGKVPIFRKAVLGFQKVRTRDIIKNLNTWLENELPAFVECSDAKNIEEIGTGNTLNGVTQKTYLKIGAFNFEAIKYALLDQQYRLAQNTTDPINGYIKSISFKGGKLDGSTLHLNPSMNNLIGIRGSGKSSILEAIRYSLDIDLTEKQNVDYDYKTKLVNALLGSGGKITSVLVDDQGKEYVAEKILGDRTNIYKDGELQLGLKPNAIVKKPIYFGQKDLSQIGDSLSTEYLISKLIGDRLLNKKREVEEKNQDVLKIINELKKIDSKVARRADIEAKQAELKIKIQVFKDNEIDKKLEKQISFDKDSNFIKRLEKFELKVIEGINEYVGEYEDSFQSFKAYSSKENTTDIDKIKQHLIAFEGIFLETKTISSRLVTENLALETMHKSFNVKYEELKEEFSKIKREINLPNIQADDYVKYTKELDLTKAQLSELEKLSKKKKELETQLKQTLVSLQKLWHNEFEIVQEEIKKVNDDQDSIKIAVEFKGNKQDFKSYLKENLRGSNLRDNNIQTIIDSYSDMIAVYEDLNLPKSNISTNLSDVQLHTFREYFNSNIEAFLTYRIPDKFDIIYRNRPLNEHSLGQRASALIIFLLTLKESDLIIIDQPEDDLDNQTIYNDVIKVLKELKNTSQFIFATHNPNIPVLGDCEQVVSCRYDSNIIETNLGSVDDESIRKEIVNIMEGGKEAFNNRKRIYELWTH</sequence>
<dbReference type="GO" id="GO:0006302">
    <property type="term" value="P:double-strand break repair"/>
    <property type="evidence" value="ECO:0007669"/>
    <property type="project" value="TreeGrafter"/>
</dbReference>
<dbReference type="STRING" id="1028.SAMN05661096_03596"/>
<dbReference type="Proteomes" id="UP000193804">
    <property type="component" value="Unassembled WGS sequence"/>
</dbReference>
<dbReference type="NCBIfam" id="NF045780">
    <property type="entry name" value="TrlF_fam_ATP"/>
    <property type="match status" value="1"/>
</dbReference>
<evidence type="ECO:0000313" key="3">
    <source>
        <dbReference type="EMBL" id="SMG49304.1"/>
    </source>
</evidence>
<dbReference type="OrthoDB" id="9791620at2"/>
<dbReference type="RefSeq" id="WP_085518719.1">
    <property type="nucleotide sequence ID" value="NZ_FXAW01000008.1"/>
</dbReference>
<dbReference type="PANTHER" id="PTHR32182:SF22">
    <property type="entry name" value="ATP-DEPENDENT ENDONUCLEASE, OLD FAMILY-RELATED"/>
    <property type="match status" value="1"/>
</dbReference>
<dbReference type="AlphaFoldDB" id="A0A1X7L768"/>
<keyword evidence="4" id="KW-1185">Reference proteome</keyword>
<feature type="coiled-coil region" evidence="1">
    <location>
        <begin position="564"/>
        <end position="632"/>
    </location>
</feature>
<proteinExistence type="predicted"/>
<dbReference type="GO" id="GO:0000731">
    <property type="term" value="P:DNA synthesis involved in DNA repair"/>
    <property type="evidence" value="ECO:0007669"/>
    <property type="project" value="TreeGrafter"/>
</dbReference>
<protein>
    <submittedName>
        <fullName evidence="3">PHP domain</fullName>
    </submittedName>
</protein>
<gene>
    <name evidence="3" type="ORF">SAMN05661096_03596</name>
</gene>
<evidence type="ECO:0000256" key="1">
    <source>
        <dbReference type="SAM" id="Coils"/>
    </source>
</evidence>
<name>A0A1X7L768_9BACT</name>
<evidence type="ECO:0000313" key="4">
    <source>
        <dbReference type="Proteomes" id="UP000193804"/>
    </source>
</evidence>
<dbReference type="PANTHER" id="PTHR32182">
    <property type="entry name" value="DNA REPLICATION AND REPAIR PROTEIN RECF"/>
    <property type="match status" value="1"/>
</dbReference>
<reference evidence="4" key="1">
    <citation type="submission" date="2017-04" db="EMBL/GenBank/DDBJ databases">
        <authorList>
            <person name="Varghese N."/>
            <person name="Submissions S."/>
        </authorList>
    </citation>
    <scope>NUCLEOTIDE SEQUENCE [LARGE SCALE GENOMIC DNA]</scope>
    <source>
        <strain evidence="4">DSM 4125</strain>
    </source>
</reference>
<accession>A0A1X7L768</accession>
<dbReference type="Gene3D" id="3.20.20.140">
    <property type="entry name" value="Metal-dependent hydrolases"/>
    <property type="match status" value="1"/>
</dbReference>
<dbReference type="SUPFAM" id="SSF52540">
    <property type="entry name" value="P-loop containing nucleoside triphosphate hydrolases"/>
    <property type="match status" value="1"/>
</dbReference>
<dbReference type="InterPro" id="IPR054787">
    <property type="entry name" value="TrlF_ATPase"/>
</dbReference>
<keyword evidence="1" id="KW-0175">Coiled coil</keyword>
<feature type="domain" description="ATPase AAA-type core" evidence="2">
    <location>
        <begin position="748"/>
        <end position="819"/>
    </location>
</feature>
<dbReference type="InterPro" id="IPR027417">
    <property type="entry name" value="P-loop_NTPase"/>
</dbReference>
<dbReference type="Pfam" id="PF13304">
    <property type="entry name" value="AAA_21"/>
    <property type="match status" value="1"/>
</dbReference>
<dbReference type="InterPro" id="IPR003959">
    <property type="entry name" value="ATPase_AAA_core"/>
</dbReference>
<dbReference type="InterPro" id="IPR016195">
    <property type="entry name" value="Pol/histidinol_Pase-like"/>
</dbReference>
<organism evidence="3 4">
    <name type="scientific">Marivirga sericea</name>
    <dbReference type="NCBI Taxonomy" id="1028"/>
    <lineage>
        <taxon>Bacteria</taxon>
        <taxon>Pseudomonadati</taxon>
        <taxon>Bacteroidota</taxon>
        <taxon>Cytophagia</taxon>
        <taxon>Cytophagales</taxon>
        <taxon>Marivirgaceae</taxon>
        <taxon>Marivirga</taxon>
    </lineage>
</organism>
<evidence type="ECO:0000259" key="2">
    <source>
        <dbReference type="Pfam" id="PF13304"/>
    </source>
</evidence>
<dbReference type="EMBL" id="FXAW01000008">
    <property type="protein sequence ID" value="SMG49304.1"/>
    <property type="molecule type" value="Genomic_DNA"/>
</dbReference>